<keyword evidence="2" id="KW-1185">Reference proteome</keyword>
<reference evidence="1" key="2">
    <citation type="journal article" date="2023" name="Proc. Natl. Acad. Sci. U.S.A.">
        <title>A global phylogenomic analysis of the shiitake genus Lentinula.</title>
        <authorList>
            <person name="Sierra-Patev S."/>
            <person name="Min B."/>
            <person name="Naranjo-Ortiz M."/>
            <person name="Looney B."/>
            <person name="Konkel Z."/>
            <person name="Slot J.C."/>
            <person name="Sakamoto Y."/>
            <person name="Steenwyk J.L."/>
            <person name="Rokas A."/>
            <person name="Carro J."/>
            <person name="Camarero S."/>
            <person name="Ferreira P."/>
            <person name="Molpeceres G."/>
            <person name="Ruiz-Duenas F.J."/>
            <person name="Serrano A."/>
            <person name="Henrissat B."/>
            <person name="Drula E."/>
            <person name="Hughes K.W."/>
            <person name="Mata J.L."/>
            <person name="Ishikawa N.K."/>
            <person name="Vargas-Isla R."/>
            <person name="Ushijima S."/>
            <person name="Smith C.A."/>
            <person name="Donoghue J."/>
            <person name="Ahrendt S."/>
            <person name="Andreopoulos W."/>
            <person name="He G."/>
            <person name="LaButti K."/>
            <person name="Lipzen A."/>
            <person name="Ng V."/>
            <person name="Riley R."/>
            <person name="Sandor L."/>
            <person name="Barry K."/>
            <person name="Martinez A.T."/>
            <person name="Xiao Y."/>
            <person name="Gibbons J.G."/>
            <person name="Terashima K."/>
            <person name="Grigoriev I.V."/>
            <person name="Hibbett D."/>
        </authorList>
    </citation>
    <scope>NUCLEOTIDE SEQUENCE</scope>
    <source>
        <strain evidence="1">ET3784</strain>
    </source>
</reference>
<evidence type="ECO:0000313" key="1">
    <source>
        <dbReference type="EMBL" id="KAJ3727243.1"/>
    </source>
</evidence>
<comment type="caution">
    <text evidence="1">The sequence shown here is derived from an EMBL/GenBank/DDBJ whole genome shotgun (WGS) entry which is preliminary data.</text>
</comment>
<dbReference type="Proteomes" id="UP001176059">
    <property type="component" value="Unassembled WGS sequence"/>
</dbReference>
<sequence length="70" mass="7440">FTSLLSLLNSALDHAYTFDAQVNSDASAISSEYAGLVSLSIRQLVGALEITLSKNSDGSFNNSDVIVFLK</sequence>
<accession>A0AA38JEI5</accession>
<dbReference type="AlphaFoldDB" id="A0AA38JEI5"/>
<protein>
    <submittedName>
        <fullName evidence="1">Uncharacterized protein</fullName>
    </submittedName>
</protein>
<evidence type="ECO:0000313" key="2">
    <source>
        <dbReference type="Proteomes" id="UP001176059"/>
    </source>
</evidence>
<reference evidence="1" key="1">
    <citation type="submission" date="2022-08" db="EMBL/GenBank/DDBJ databases">
        <authorList>
            <consortium name="DOE Joint Genome Institute"/>
            <person name="Min B."/>
            <person name="Sierra-Patev S."/>
            <person name="Naranjo-Ortiz M."/>
            <person name="Looney B."/>
            <person name="Konkel Z."/>
            <person name="Slot J.C."/>
            <person name="Sakamoto Y."/>
            <person name="Steenwyk J.L."/>
            <person name="Rokas A."/>
            <person name="Carro J."/>
            <person name="Camarero S."/>
            <person name="Ferreira P."/>
            <person name="Molpeceres G."/>
            <person name="Ruiz-duenas F.J."/>
            <person name="Serrano A."/>
            <person name="Henrissat B."/>
            <person name="Drula E."/>
            <person name="Hughes K.W."/>
            <person name="Mata J.L."/>
            <person name="Ishikawa N.K."/>
            <person name="Vargas-Isla R."/>
            <person name="Ushijima S."/>
            <person name="Smith C.A."/>
            <person name="Ahrendt S."/>
            <person name="Andreopoulos W."/>
            <person name="He G."/>
            <person name="LaButti K."/>
            <person name="Lipzen A."/>
            <person name="Ng V."/>
            <person name="Riley R."/>
            <person name="Sandor L."/>
            <person name="Barry K."/>
            <person name="Martinez A.T."/>
            <person name="Xiao Y."/>
            <person name="Gibbons J.G."/>
            <person name="Terashima K."/>
            <person name="Hibbett D.S."/>
            <person name="Grigoriev I.V."/>
        </authorList>
    </citation>
    <scope>NUCLEOTIDE SEQUENCE</scope>
    <source>
        <strain evidence="1">ET3784</strain>
    </source>
</reference>
<feature type="non-terminal residue" evidence="1">
    <location>
        <position position="70"/>
    </location>
</feature>
<feature type="non-terminal residue" evidence="1">
    <location>
        <position position="1"/>
    </location>
</feature>
<organism evidence="1 2">
    <name type="scientific">Lentinula guzmanii</name>
    <dbReference type="NCBI Taxonomy" id="2804957"/>
    <lineage>
        <taxon>Eukaryota</taxon>
        <taxon>Fungi</taxon>
        <taxon>Dikarya</taxon>
        <taxon>Basidiomycota</taxon>
        <taxon>Agaricomycotina</taxon>
        <taxon>Agaricomycetes</taxon>
        <taxon>Agaricomycetidae</taxon>
        <taxon>Agaricales</taxon>
        <taxon>Marasmiineae</taxon>
        <taxon>Omphalotaceae</taxon>
        <taxon>Lentinula</taxon>
    </lineage>
</organism>
<gene>
    <name evidence="1" type="ORF">DFJ43DRAFT_965917</name>
</gene>
<proteinExistence type="predicted"/>
<dbReference type="EMBL" id="JANVFO010000042">
    <property type="protein sequence ID" value="KAJ3727243.1"/>
    <property type="molecule type" value="Genomic_DNA"/>
</dbReference>
<name>A0AA38JEI5_9AGAR</name>